<accession>A0ABZ1YV09</accession>
<protein>
    <recommendedName>
        <fullName evidence="3">GTP cyclohydrolase II</fullName>
        <ecNumber evidence="3">3.5.4.25</ecNumber>
    </recommendedName>
</protein>
<comment type="pathway">
    <text evidence="2">Cofactor biosynthesis; riboflavin biosynthesis; 5-amino-6-(D-ribitylamino)uracil from GTP: step 1/4.</text>
</comment>
<dbReference type="InterPro" id="IPR032677">
    <property type="entry name" value="GTP_cyclohydro_II"/>
</dbReference>
<evidence type="ECO:0000256" key="7">
    <source>
        <dbReference type="ARBA" id="ARBA00022801"/>
    </source>
</evidence>
<organism evidence="12 13">
    <name type="scientific">Nocardia vinacea</name>
    <dbReference type="NCBI Taxonomy" id="96468"/>
    <lineage>
        <taxon>Bacteria</taxon>
        <taxon>Bacillati</taxon>
        <taxon>Actinomycetota</taxon>
        <taxon>Actinomycetes</taxon>
        <taxon>Mycobacteriales</taxon>
        <taxon>Nocardiaceae</taxon>
        <taxon>Nocardia</taxon>
    </lineage>
</organism>
<keyword evidence="4" id="KW-0686">Riboflavin biosynthesis</keyword>
<evidence type="ECO:0000256" key="10">
    <source>
        <dbReference type="ARBA" id="ARBA00049295"/>
    </source>
</evidence>
<dbReference type="NCBIfam" id="NF001591">
    <property type="entry name" value="PRK00393.1"/>
    <property type="match status" value="1"/>
</dbReference>
<dbReference type="PANTHER" id="PTHR21327">
    <property type="entry name" value="GTP CYCLOHYDROLASE II-RELATED"/>
    <property type="match status" value="1"/>
</dbReference>
<evidence type="ECO:0000256" key="1">
    <source>
        <dbReference type="ARBA" id="ARBA00001947"/>
    </source>
</evidence>
<dbReference type="Pfam" id="PF00925">
    <property type="entry name" value="GTP_cyclohydro2"/>
    <property type="match status" value="1"/>
</dbReference>
<keyword evidence="7" id="KW-0378">Hydrolase</keyword>
<keyword evidence="13" id="KW-1185">Reference proteome</keyword>
<dbReference type="InterPro" id="IPR036144">
    <property type="entry name" value="RibA-like_sf"/>
</dbReference>
<feature type="domain" description="GTP cyclohydrolase II" evidence="11">
    <location>
        <begin position="37"/>
        <end position="169"/>
    </location>
</feature>
<comment type="catalytic activity">
    <reaction evidence="10">
        <text>GTP + 4 H2O = 2,5-diamino-6-hydroxy-4-(5-phosphoribosylamino)-pyrimidine + formate + 2 phosphate + 3 H(+)</text>
        <dbReference type="Rhea" id="RHEA:23704"/>
        <dbReference type="ChEBI" id="CHEBI:15377"/>
        <dbReference type="ChEBI" id="CHEBI:15378"/>
        <dbReference type="ChEBI" id="CHEBI:15740"/>
        <dbReference type="ChEBI" id="CHEBI:37565"/>
        <dbReference type="ChEBI" id="CHEBI:43474"/>
        <dbReference type="ChEBI" id="CHEBI:58614"/>
        <dbReference type="EC" id="3.5.4.25"/>
    </reaction>
</comment>
<evidence type="ECO:0000256" key="3">
    <source>
        <dbReference type="ARBA" id="ARBA00012762"/>
    </source>
</evidence>
<evidence type="ECO:0000256" key="8">
    <source>
        <dbReference type="ARBA" id="ARBA00022833"/>
    </source>
</evidence>
<reference evidence="12" key="1">
    <citation type="submission" date="2022-10" db="EMBL/GenBank/DDBJ databases">
        <title>The complete genomes of actinobacterial strains from the NBC collection.</title>
        <authorList>
            <person name="Joergensen T.S."/>
            <person name="Alvarez Arevalo M."/>
            <person name="Sterndorff E.B."/>
            <person name="Faurdal D."/>
            <person name="Vuksanovic O."/>
            <person name="Mourched A.-S."/>
            <person name="Charusanti P."/>
            <person name="Shaw S."/>
            <person name="Blin K."/>
            <person name="Weber T."/>
        </authorList>
    </citation>
    <scope>NUCLEOTIDE SEQUENCE</scope>
    <source>
        <strain evidence="12">NBC_01482</strain>
    </source>
</reference>
<evidence type="ECO:0000256" key="4">
    <source>
        <dbReference type="ARBA" id="ARBA00022619"/>
    </source>
</evidence>
<keyword evidence="5" id="KW-0479">Metal-binding</keyword>
<name>A0ABZ1YV09_9NOCA</name>
<comment type="cofactor">
    <cofactor evidence="1">
        <name>Zn(2+)</name>
        <dbReference type="ChEBI" id="CHEBI:29105"/>
    </cofactor>
</comment>
<dbReference type="PANTHER" id="PTHR21327:SF18">
    <property type="entry name" value="3,4-DIHYDROXY-2-BUTANONE 4-PHOSPHATE SYNTHASE"/>
    <property type="match status" value="1"/>
</dbReference>
<dbReference type="Proteomes" id="UP001432062">
    <property type="component" value="Chromosome"/>
</dbReference>
<sequence>MTTAVPTLGETAHRLTRKGQDLQVRVMEVAGGAEYGHVLVFGEAGDGCLVRVHSRCLYGEGLGSDDCDCGPELDKSLDLIWAEGSGVLVYLEQEGRGVGLIAKALGYRESQRSGADTFTSYERLGFPVDNRSYLHAAKSLQELGLARVRLLTNNPDKAAELRAAGLAVIMEPLLTPVLSARAAAYLDAKRRRRGHLIPTSDVPWAPEVQPVFKRKSRIWRFWTMRGQARRRRTLPASK</sequence>
<evidence type="ECO:0000313" key="12">
    <source>
        <dbReference type="EMBL" id="WUV45726.1"/>
    </source>
</evidence>
<keyword evidence="6" id="KW-0547">Nucleotide-binding</keyword>
<proteinExistence type="predicted"/>
<dbReference type="SUPFAM" id="SSF142695">
    <property type="entry name" value="RibA-like"/>
    <property type="match status" value="1"/>
</dbReference>
<dbReference type="EMBL" id="CP109441">
    <property type="protein sequence ID" value="WUV45726.1"/>
    <property type="molecule type" value="Genomic_DNA"/>
</dbReference>
<keyword evidence="8" id="KW-0862">Zinc</keyword>
<gene>
    <name evidence="12" type="ORF">OG563_42685</name>
</gene>
<evidence type="ECO:0000256" key="6">
    <source>
        <dbReference type="ARBA" id="ARBA00022741"/>
    </source>
</evidence>
<evidence type="ECO:0000256" key="5">
    <source>
        <dbReference type="ARBA" id="ARBA00022723"/>
    </source>
</evidence>
<evidence type="ECO:0000256" key="9">
    <source>
        <dbReference type="ARBA" id="ARBA00023134"/>
    </source>
</evidence>
<keyword evidence="9" id="KW-0342">GTP-binding</keyword>
<evidence type="ECO:0000256" key="2">
    <source>
        <dbReference type="ARBA" id="ARBA00004853"/>
    </source>
</evidence>
<dbReference type="RefSeq" id="WP_327098871.1">
    <property type="nucleotide sequence ID" value="NZ_CP109149.1"/>
</dbReference>
<dbReference type="CDD" id="cd00641">
    <property type="entry name" value="GTP_cyclohydro2"/>
    <property type="match status" value="1"/>
</dbReference>
<evidence type="ECO:0000259" key="11">
    <source>
        <dbReference type="Pfam" id="PF00925"/>
    </source>
</evidence>
<dbReference type="InterPro" id="IPR000926">
    <property type="entry name" value="RibA"/>
</dbReference>
<dbReference type="EC" id="3.5.4.25" evidence="3"/>
<evidence type="ECO:0000313" key="13">
    <source>
        <dbReference type="Proteomes" id="UP001432062"/>
    </source>
</evidence>
<dbReference type="Gene3D" id="3.40.50.10990">
    <property type="entry name" value="GTP cyclohydrolase II"/>
    <property type="match status" value="1"/>
</dbReference>